<proteinExistence type="predicted"/>
<evidence type="ECO:0000313" key="2">
    <source>
        <dbReference type="Proteomes" id="UP000308600"/>
    </source>
</evidence>
<keyword evidence="2" id="KW-1185">Reference proteome</keyword>
<evidence type="ECO:0000313" key="1">
    <source>
        <dbReference type="EMBL" id="TFK66956.1"/>
    </source>
</evidence>
<dbReference type="EMBL" id="ML208389">
    <property type="protein sequence ID" value="TFK66956.1"/>
    <property type="molecule type" value="Genomic_DNA"/>
</dbReference>
<sequence length="235" mass="26235">MADSTPTTLFSTYEQDFHHIIQSLKTKLETKNIEQGSGGVEQRKAILRSVDVELDDADDIVGQLELEIQGIPNSIKPQYASRLKQVKLDLAKYKKAAKDLQTQVSRTELLLRSNPSASAAGQTSGASDDPYTDRARLLTGHQMLNDGSRRLADSTSLALRTEEMGADILRTLRGQRETIEHAHDTVGNAEINIDRASGTLKGMISRMYQQRVIMGLILAFFITLVIVILYFKFRR</sequence>
<gene>
    <name evidence="1" type="ORF">BDN72DRAFT_961347</name>
</gene>
<accession>A0ACD3AN55</accession>
<protein>
    <submittedName>
        <fullName evidence="1">Vesicle transport v-snare protein vti1</fullName>
    </submittedName>
</protein>
<name>A0ACD3AN55_9AGAR</name>
<dbReference type="Proteomes" id="UP000308600">
    <property type="component" value="Unassembled WGS sequence"/>
</dbReference>
<organism evidence="1 2">
    <name type="scientific">Pluteus cervinus</name>
    <dbReference type="NCBI Taxonomy" id="181527"/>
    <lineage>
        <taxon>Eukaryota</taxon>
        <taxon>Fungi</taxon>
        <taxon>Dikarya</taxon>
        <taxon>Basidiomycota</taxon>
        <taxon>Agaricomycotina</taxon>
        <taxon>Agaricomycetes</taxon>
        <taxon>Agaricomycetidae</taxon>
        <taxon>Agaricales</taxon>
        <taxon>Pluteineae</taxon>
        <taxon>Pluteaceae</taxon>
        <taxon>Pluteus</taxon>
    </lineage>
</organism>
<reference evidence="1 2" key="1">
    <citation type="journal article" date="2019" name="Nat. Ecol. Evol.">
        <title>Megaphylogeny resolves global patterns of mushroom evolution.</title>
        <authorList>
            <person name="Varga T."/>
            <person name="Krizsan K."/>
            <person name="Foldi C."/>
            <person name="Dima B."/>
            <person name="Sanchez-Garcia M."/>
            <person name="Sanchez-Ramirez S."/>
            <person name="Szollosi G.J."/>
            <person name="Szarkandi J.G."/>
            <person name="Papp V."/>
            <person name="Albert L."/>
            <person name="Andreopoulos W."/>
            <person name="Angelini C."/>
            <person name="Antonin V."/>
            <person name="Barry K.W."/>
            <person name="Bougher N.L."/>
            <person name="Buchanan P."/>
            <person name="Buyck B."/>
            <person name="Bense V."/>
            <person name="Catcheside P."/>
            <person name="Chovatia M."/>
            <person name="Cooper J."/>
            <person name="Damon W."/>
            <person name="Desjardin D."/>
            <person name="Finy P."/>
            <person name="Geml J."/>
            <person name="Haridas S."/>
            <person name="Hughes K."/>
            <person name="Justo A."/>
            <person name="Karasinski D."/>
            <person name="Kautmanova I."/>
            <person name="Kiss B."/>
            <person name="Kocsube S."/>
            <person name="Kotiranta H."/>
            <person name="LaButti K.M."/>
            <person name="Lechner B.E."/>
            <person name="Liimatainen K."/>
            <person name="Lipzen A."/>
            <person name="Lukacs Z."/>
            <person name="Mihaltcheva S."/>
            <person name="Morgado L.N."/>
            <person name="Niskanen T."/>
            <person name="Noordeloos M.E."/>
            <person name="Ohm R.A."/>
            <person name="Ortiz-Santana B."/>
            <person name="Ovrebo C."/>
            <person name="Racz N."/>
            <person name="Riley R."/>
            <person name="Savchenko A."/>
            <person name="Shiryaev A."/>
            <person name="Soop K."/>
            <person name="Spirin V."/>
            <person name="Szebenyi C."/>
            <person name="Tomsovsky M."/>
            <person name="Tulloss R.E."/>
            <person name="Uehling J."/>
            <person name="Grigoriev I.V."/>
            <person name="Vagvolgyi C."/>
            <person name="Papp T."/>
            <person name="Martin F.M."/>
            <person name="Miettinen O."/>
            <person name="Hibbett D.S."/>
            <person name="Nagy L.G."/>
        </authorList>
    </citation>
    <scope>NUCLEOTIDE SEQUENCE [LARGE SCALE GENOMIC DNA]</scope>
    <source>
        <strain evidence="1 2">NL-1719</strain>
    </source>
</reference>